<dbReference type="SUPFAM" id="SSF50729">
    <property type="entry name" value="PH domain-like"/>
    <property type="match status" value="1"/>
</dbReference>
<protein>
    <submittedName>
        <fullName evidence="2">Inactive phospholipase C protein 2-like</fullName>
    </submittedName>
</protein>
<dbReference type="Gene3D" id="2.30.29.30">
    <property type="entry name" value="Pleckstrin-homology domain (PH domain)/Phosphotyrosine-binding domain (PTB)"/>
    <property type="match status" value="1"/>
</dbReference>
<dbReference type="GO" id="GO:0051209">
    <property type="term" value="P:release of sequestered calcium ion into cytosol"/>
    <property type="evidence" value="ECO:0007669"/>
    <property type="project" value="TreeGrafter"/>
</dbReference>
<name>A0A1V9XDK5_9ACAR</name>
<comment type="caution">
    <text evidence="2">The sequence shown here is derived from an EMBL/GenBank/DDBJ whole genome shotgun (WGS) entry which is preliminary data.</text>
</comment>
<dbReference type="InterPro" id="IPR001192">
    <property type="entry name" value="PI-PLC_fam"/>
</dbReference>
<dbReference type="InterPro" id="IPR001849">
    <property type="entry name" value="PH_domain"/>
</dbReference>
<dbReference type="GO" id="GO:0007214">
    <property type="term" value="P:gamma-aminobutyric acid signaling pathway"/>
    <property type="evidence" value="ECO:0007669"/>
    <property type="project" value="TreeGrafter"/>
</dbReference>
<sequence>FYLVITAIVRSLSPAYDCLQFMMKGCSLLKVRASSRQYRRYFTLDEDLAAVRWVPSSKKSNKAKLAISHIREVRLGKTTDILRDKEVAGCYSEDCVFSLIYGDTYESLDLVASTADEANFWVTGLSMLVAARRAGQPGTVPGRGGVLAANLDERQLMREKWLEECFRQADTDRYVIISDVPSAAWYTHFAHSQNSPSSYNADSKDGQKVM</sequence>
<accession>A0A1V9XDK5</accession>
<dbReference type="CDD" id="cd13364">
    <property type="entry name" value="PH_PLC_eta"/>
    <property type="match status" value="1"/>
</dbReference>
<dbReference type="AlphaFoldDB" id="A0A1V9XDK5"/>
<dbReference type="InterPro" id="IPR011993">
    <property type="entry name" value="PH-like_dom_sf"/>
</dbReference>
<dbReference type="PANTHER" id="PTHR10336:SF196">
    <property type="entry name" value="PHOSPHOINOSITIDE PHOSPHOLIPASE C"/>
    <property type="match status" value="1"/>
</dbReference>
<dbReference type="Proteomes" id="UP000192247">
    <property type="component" value="Unassembled WGS sequence"/>
</dbReference>
<dbReference type="Pfam" id="PF16457">
    <property type="entry name" value="PH_12"/>
    <property type="match status" value="1"/>
</dbReference>
<dbReference type="InParanoid" id="A0A1V9XDK5"/>
<dbReference type="OrthoDB" id="269822at2759"/>
<keyword evidence="3" id="KW-1185">Reference proteome</keyword>
<dbReference type="GO" id="GO:0048015">
    <property type="term" value="P:phosphatidylinositol-mediated signaling"/>
    <property type="evidence" value="ECO:0007669"/>
    <property type="project" value="TreeGrafter"/>
</dbReference>
<feature type="domain" description="PH" evidence="1">
    <location>
        <begin position="20"/>
        <end position="130"/>
    </location>
</feature>
<dbReference type="PROSITE" id="PS50003">
    <property type="entry name" value="PH_DOMAIN"/>
    <property type="match status" value="1"/>
</dbReference>
<dbReference type="GO" id="GO:0004435">
    <property type="term" value="F:phosphatidylinositol-4,5-bisphosphate phospholipase C activity"/>
    <property type="evidence" value="ECO:0007669"/>
    <property type="project" value="TreeGrafter"/>
</dbReference>
<dbReference type="FunFam" id="2.30.29.30:FF:000025">
    <property type="entry name" value="Phosphoinositide phospholipase C"/>
    <property type="match status" value="1"/>
</dbReference>
<reference evidence="2 3" key="1">
    <citation type="journal article" date="2017" name="Gigascience">
        <title>Draft genome of the honey bee ectoparasitic mite, Tropilaelaps mercedesae, is shaped by the parasitic life history.</title>
        <authorList>
            <person name="Dong X."/>
            <person name="Armstrong S.D."/>
            <person name="Xia D."/>
            <person name="Makepeace B.L."/>
            <person name="Darby A.C."/>
            <person name="Kadowaki T."/>
        </authorList>
    </citation>
    <scope>NUCLEOTIDE SEQUENCE [LARGE SCALE GENOMIC DNA]</scope>
    <source>
        <strain evidence="2">Wuxi-XJTLU</strain>
    </source>
</reference>
<evidence type="ECO:0000313" key="3">
    <source>
        <dbReference type="Proteomes" id="UP000192247"/>
    </source>
</evidence>
<evidence type="ECO:0000313" key="2">
    <source>
        <dbReference type="EMBL" id="OQR71516.1"/>
    </source>
</evidence>
<evidence type="ECO:0000259" key="1">
    <source>
        <dbReference type="PROSITE" id="PS50003"/>
    </source>
</evidence>
<gene>
    <name evidence="2" type="ORF">BIW11_10943</name>
</gene>
<dbReference type="GO" id="GO:0046488">
    <property type="term" value="P:phosphatidylinositol metabolic process"/>
    <property type="evidence" value="ECO:0007669"/>
    <property type="project" value="TreeGrafter"/>
</dbReference>
<dbReference type="STRING" id="418985.A0A1V9XDK5"/>
<feature type="non-terminal residue" evidence="2">
    <location>
        <position position="1"/>
    </location>
</feature>
<dbReference type="PANTHER" id="PTHR10336">
    <property type="entry name" value="PHOSPHOINOSITIDE-SPECIFIC PHOSPHOLIPASE C FAMILY PROTEIN"/>
    <property type="match status" value="1"/>
</dbReference>
<organism evidence="2 3">
    <name type="scientific">Tropilaelaps mercedesae</name>
    <dbReference type="NCBI Taxonomy" id="418985"/>
    <lineage>
        <taxon>Eukaryota</taxon>
        <taxon>Metazoa</taxon>
        <taxon>Ecdysozoa</taxon>
        <taxon>Arthropoda</taxon>
        <taxon>Chelicerata</taxon>
        <taxon>Arachnida</taxon>
        <taxon>Acari</taxon>
        <taxon>Parasitiformes</taxon>
        <taxon>Mesostigmata</taxon>
        <taxon>Gamasina</taxon>
        <taxon>Dermanyssoidea</taxon>
        <taxon>Laelapidae</taxon>
        <taxon>Tropilaelaps</taxon>
    </lineage>
</organism>
<dbReference type="GO" id="GO:0032228">
    <property type="term" value="P:regulation of synaptic transmission, GABAergic"/>
    <property type="evidence" value="ECO:0007669"/>
    <property type="project" value="TreeGrafter"/>
</dbReference>
<dbReference type="EMBL" id="MNPL01014354">
    <property type="protein sequence ID" value="OQR71516.1"/>
    <property type="molecule type" value="Genomic_DNA"/>
</dbReference>
<proteinExistence type="predicted"/>